<dbReference type="RefSeq" id="WP_014958398.1">
    <property type="nucleotide sequence ID" value="NC_018645.1"/>
</dbReference>
<accession>K0NAP6</accession>
<evidence type="ECO:0000313" key="2">
    <source>
        <dbReference type="Proteomes" id="UP000007347"/>
    </source>
</evidence>
<sequence length="143" mass="16527">MKTAEKQIVSMLQAFNKTDVLKAFELYQDENALRQELQTSGLFPQKTKPENQEFYFLDNAYWVQSLKKRQEDIKKAVESMKAKQKMRKPKQKTSMGLKRSQIKCPACNALMYKQAVCGGCADGKKGYKIRLICEENPDHEVLL</sequence>
<dbReference type="STRING" id="651182.TOL2_C30300"/>
<gene>
    <name evidence="1" type="ordered locus">TOL2_C30300</name>
</gene>
<reference evidence="1 2" key="1">
    <citation type="journal article" date="2013" name="Environ. Microbiol.">
        <title>Complete genome, catabolic sub-proteomes and key-metabolites of Desulfobacula toluolica Tol2, a marine, aromatic compound-degrading, sulfate-reducing bacterium.</title>
        <authorList>
            <person name="Wohlbrand L."/>
            <person name="Jacob J.H."/>
            <person name="Kube M."/>
            <person name="Mussmann M."/>
            <person name="Jarling R."/>
            <person name="Beck A."/>
            <person name="Amann R."/>
            <person name="Wilkes H."/>
            <person name="Reinhardt R."/>
            <person name="Rabus R."/>
        </authorList>
    </citation>
    <scope>NUCLEOTIDE SEQUENCE [LARGE SCALE GENOMIC DNA]</scope>
    <source>
        <strain evidence="2">DSM 7467 / Tol2</strain>
    </source>
</reference>
<dbReference type="HOGENOM" id="CLU_1803040_0_0_7"/>
<proteinExistence type="predicted"/>
<organism evidence="1 2">
    <name type="scientific">Desulfobacula toluolica (strain DSM 7467 / Tol2)</name>
    <dbReference type="NCBI Taxonomy" id="651182"/>
    <lineage>
        <taxon>Bacteria</taxon>
        <taxon>Pseudomonadati</taxon>
        <taxon>Thermodesulfobacteriota</taxon>
        <taxon>Desulfobacteria</taxon>
        <taxon>Desulfobacterales</taxon>
        <taxon>Desulfobacteraceae</taxon>
        <taxon>Desulfobacula</taxon>
    </lineage>
</organism>
<dbReference type="KEGG" id="dto:TOL2_C30300"/>
<dbReference type="Proteomes" id="UP000007347">
    <property type="component" value="Chromosome"/>
</dbReference>
<keyword evidence="2" id="KW-1185">Reference proteome</keyword>
<dbReference type="EMBL" id="FO203503">
    <property type="protein sequence ID" value="CCK81189.1"/>
    <property type="molecule type" value="Genomic_DNA"/>
</dbReference>
<name>K0NAP6_DESTT</name>
<evidence type="ECO:0000313" key="1">
    <source>
        <dbReference type="EMBL" id="CCK81189.1"/>
    </source>
</evidence>
<dbReference type="AlphaFoldDB" id="K0NAP6"/>
<protein>
    <submittedName>
        <fullName evidence="1">Uncharacterized protein</fullName>
    </submittedName>
</protein>